<evidence type="ECO:0000313" key="3">
    <source>
        <dbReference type="EMBL" id="RVW25035.1"/>
    </source>
</evidence>
<dbReference type="InterPro" id="IPR036691">
    <property type="entry name" value="Endo/exonu/phosph_ase_sf"/>
</dbReference>
<proteinExistence type="predicted"/>
<dbReference type="PANTHER" id="PTHR33116:SF78">
    <property type="entry name" value="OS12G0587133 PROTEIN"/>
    <property type="match status" value="1"/>
</dbReference>
<dbReference type="InterPro" id="IPR026960">
    <property type="entry name" value="RVT-Znf"/>
</dbReference>
<feature type="region of interest" description="Disordered" evidence="1">
    <location>
        <begin position="1"/>
        <end position="45"/>
    </location>
</feature>
<feature type="compositionally biased region" description="Basic residues" evidence="1">
    <location>
        <begin position="25"/>
        <end position="39"/>
    </location>
</feature>
<dbReference type="SUPFAM" id="SSF56672">
    <property type="entry name" value="DNA/RNA polymerases"/>
    <property type="match status" value="1"/>
</dbReference>
<feature type="region of interest" description="Disordered" evidence="1">
    <location>
        <begin position="1299"/>
        <end position="1340"/>
    </location>
</feature>
<feature type="compositionally biased region" description="Polar residues" evidence="1">
    <location>
        <begin position="1371"/>
        <end position="1392"/>
    </location>
</feature>
<reference evidence="3 4" key="1">
    <citation type="journal article" date="2018" name="PLoS Genet.">
        <title>Population sequencing reveals clonal diversity and ancestral inbreeding in the grapevine cultivar Chardonnay.</title>
        <authorList>
            <person name="Roach M.J."/>
            <person name="Johnson D.L."/>
            <person name="Bohlmann J."/>
            <person name="van Vuuren H.J."/>
            <person name="Jones S.J."/>
            <person name="Pretorius I.S."/>
            <person name="Schmidt S.A."/>
            <person name="Borneman A.R."/>
        </authorList>
    </citation>
    <scope>NUCLEOTIDE SEQUENCE [LARGE SCALE GENOMIC DNA]</scope>
    <source>
        <strain evidence="4">cv. Chardonnay</strain>
        <tissue evidence="3">Leaf</tissue>
    </source>
</reference>
<gene>
    <name evidence="3" type="primary">LORF2_30</name>
    <name evidence="3" type="ORF">CK203_110896</name>
</gene>
<comment type="caution">
    <text evidence="3">The sequence shown here is derived from an EMBL/GenBank/DDBJ whole genome shotgun (WGS) entry which is preliminary data.</text>
</comment>
<evidence type="ECO:0000259" key="2">
    <source>
        <dbReference type="PROSITE" id="PS50878"/>
    </source>
</evidence>
<dbReference type="Pfam" id="PF13966">
    <property type="entry name" value="zf-RVT"/>
    <property type="match status" value="2"/>
</dbReference>
<dbReference type="InterPro" id="IPR043502">
    <property type="entry name" value="DNA/RNA_pol_sf"/>
</dbReference>
<protein>
    <submittedName>
        <fullName evidence="3">LINE-1 retrotransposable element ORF2 protein</fullName>
    </submittedName>
</protein>
<dbReference type="SUPFAM" id="SSF56219">
    <property type="entry name" value="DNase I-like"/>
    <property type="match status" value="2"/>
</dbReference>
<dbReference type="Gene3D" id="3.60.10.10">
    <property type="entry name" value="Endonuclease/exonuclease/phosphatase"/>
    <property type="match status" value="2"/>
</dbReference>
<accession>A0A438CP96</accession>
<sequence>MEVWSQREENEARKGKAPAIQMRDSKRRRKRRQFQRRRGPPSSLQALIDDRDIGVAASLFFLQGSSSSSEVRNMEEEFGTGFQMERGIRENPLFRSPLSGDIPVCVEEENQCALSNQMSESVPIGSLMSGRIRRIRVISLLMACPPGKWLKCERFYALWTLSCIPGGRTKTPQNIRGFGSRNKRRMVKDFLRSENPDVVMIQETKKEKYDRRFVGSVWTVRNKDWVALPASGGIRVNLNKSSIYGINLDQAHLSRLAEMLDCKASGWPILYLGLPLGGNPKACGFWDPVVERISSRLDGWQKAYLSFGGRITLIQSCLTHLPSKRDHLVRWDVVCKPKTIGGLGLGNISWRNLALLGKWLWRYPREGSALWHQVILSIYGSYSNGWDANTLVRWSHRCPWKAIAQVFQGFSLITRYVVGNGERIRFWEDLWWGDQPLGTQYPRLFRVVVDKNIYISSVLGPSRPFLWNLNFRRNLSDSEIEDLEGLMRSLDDLYLSPSVPDARLWPLSSSGLFSVKSFFLALSQSSGSPQNFPSKFVWNSQVPFKVKSFVWLVAHKKVNTNDMLQVRRPYKALSPDICILCMKHGESADHLFLHCSLTIGLWHRLFQLAKMDWVPPRSIYDMMSIKFKGFGNSKRGIVLWQAASIALIRVVWWERNARIFEDKARNSGFLWDSIVFLASLWAFCSKAFKGIPLNVIQLDWIAEIHWRQKARVKWVKEGDCNSKFYHKVANGRRNRKYIKELENERGLVLKNAESITEEILLYFEKLYTSPTGESWSVEGLDWSPISEESALRLDSPFTEEEISKAIFQMDRDKAPGPDGFTIAIFQDWRLRGVLHETIHYTQGAFVQGRQILDAVLITSEIVDERRRSGEEGVVFKIDFEKAYDHMKWDFLDHVLEKKGFSPRWRKWMNGCLSSVSYAILVNGSTKGMLMRAEERNMLEGFRVGRNRTRVSHLQFADDTIFFSNTREEELQTLKSLLLVFGHISGLKVNLDKSSIYGINIDQAHLSRLAEMLDCKAFGWPILYLGLPLGENPKACGFWDPVIERISSRLDSRVSGCKNREVAKGFFMVRDWEGKRDHLVRWDVVCKPKAIGVILSIYGSHSNGWDANTLVRWSHRCPLKAIALVFQEFSLFTRYVVGNWERIRFWEDLWWGDQPLGTHYPRLFRVVVDKNILISSVLGPTRPFSWNLNFRRNLSDSEIEDLEGLMRIISIFWISSGLSFKVRLEFLSSFRSEVLCLVSGTQEAWGISRSSFSSLFLDNWVVAQGDSFVASCVHRSNSGCVRPKKFEGLRATARDNEYHAWRPRHRSRARSSVSNSDTEVEKGRGKSCLGPTAASVNGPTKPEAFFKGRFARAHFEEKNIGPSAGPVHETEAGSSNGGPATPSSSKIQRSGTSAKEVMPIAHSQESAKLKGNLVTARRKARSWPPSLKVTSIAPKRNLDGDGAPEANRGFIRGRSVFKKGALSPVSEKSRRFTGGTEGDEGISPCNWVKKVRPPSLALSEKDLPLVGAFNPNILSESSVSSVIPSRCLAFSPIPLESSLVSQRSPFPKIAVVEPSRLVGVSRSEGVEFPLETSNRNSEDWPLFKDSLSSPEKLCVSGKAPSPNPEPPIFPLEDFQVEGLTPGKMVKVQSVLESLRIRIVRENGKGAEEENQSNSFADKILSWNTRGLGSKKKRRIVRRFLSTQNPDIVMLQETKRETWDRRFVSSVWTGKRVEWVALPACGASGGIVILWDSSKFECTEKVLGSFSVTVKFNSGEEGSFWLTSVYGPINPLWRKDFWLELQDLYGLTFPRWCVGGDFNVIRRISEKLGESRLTFNMRCFDEFIRESGLLDPPLRNAAFTWSNMQADPICKRLDRFLFSSEWDTFFSQSFQEALPRWTSDHSPICLETNPLKWGPTPFRFENMWLLHPEFKEKFRVWWQECTGEGWEGHKFMRKLKFVKLKLKKWNIMTFGDLKERKKLILTDLSRIDLIEQEGNLNPDLVLERTLRRKELEDVLLKEEVQWRQKSRVKWIKEGDCNSKFFHRVATGESWRVEGIDWVPISGESGVWLDRPFTEEEVRMTVFQLNKEKAPGPDGFTIAVYQECWDVIKEDLMRVFLEFHTNGVINQSTNATFIALVPKKSQSFKISDYRPISLVTSLYKIIAKVLSGRLRKVLHETISGSQGAFVEGRHILDAVLIANEVVDEKRRSGEEGIVFKIDFEKAYDHVDWGFLDHVLQRKGFSQKWRSWIRGCLSSSSFAILVNGNAKGWVKASRGLRQGDPLSPFLFTLVADVLSRMLFKAEETGLTEASMEHLQNLKIILLVFGQVSGLKINLEKSIISGLPLGGNPKTIGFWDLVVERISRRLDGWKKAYLSLGERITLIQSCLSHIPSYFLSLFKIPASIASKIEKMQRNFLWSGAGEGKKDHLVRWEVVSRPKESGVSIYGTHPNGWDANMVVRWSHRCPWKAIAQVFQEFSPFVRLVVGNGERIRFWEDLWWGNQSLCSQFVDLYRVISVKNLTVSNVLGNSFPLAWNFNFRHNLTDSEIDLLQRLMSSSVQCVSLLLWQILERGLCLHQFLWSSKVPSKVKALAWIVAHGKVNTNDKLQLRRPYKSLCPQWCILCKGNGESIDHLFLHCPVTIGLWNKLFKLAGLVWVPPRSFEDMLVIAFKGLGNSLRGKTLWQVACLTLVWIVWQERNNRIFEDKGRSEETLWDLILFYSTLWASCSAAFRGVPLNVLQLNWSEIV</sequence>
<dbReference type="Pfam" id="PF03372">
    <property type="entry name" value="Exo_endo_phos"/>
    <property type="match status" value="1"/>
</dbReference>
<feature type="compositionally biased region" description="Basic and acidic residues" evidence="1">
    <location>
        <begin position="1"/>
        <end position="14"/>
    </location>
</feature>
<name>A0A438CP96_VITVI</name>
<dbReference type="PROSITE" id="PS00726">
    <property type="entry name" value="AP_NUCLEASE_F1_1"/>
    <property type="match status" value="2"/>
</dbReference>
<dbReference type="InterPro" id="IPR000477">
    <property type="entry name" value="RT_dom"/>
</dbReference>
<dbReference type="InterPro" id="IPR005135">
    <property type="entry name" value="Endo/exonuclease/phosphatase"/>
</dbReference>
<dbReference type="GO" id="GO:0006281">
    <property type="term" value="P:DNA repair"/>
    <property type="evidence" value="ECO:0007669"/>
    <property type="project" value="InterPro"/>
</dbReference>
<dbReference type="Pfam" id="PF00078">
    <property type="entry name" value="RVT_1"/>
    <property type="match status" value="2"/>
</dbReference>
<feature type="domain" description="Reverse transcriptase" evidence="2">
    <location>
        <begin position="2095"/>
        <end position="2334"/>
    </location>
</feature>
<dbReference type="GO" id="GO:0003677">
    <property type="term" value="F:DNA binding"/>
    <property type="evidence" value="ECO:0007669"/>
    <property type="project" value="InterPro"/>
</dbReference>
<feature type="region of interest" description="Disordered" evidence="1">
    <location>
        <begin position="1357"/>
        <end position="1395"/>
    </location>
</feature>
<dbReference type="EMBL" id="QGNW01002146">
    <property type="protein sequence ID" value="RVW25035.1"/>
    <property type="molecule type" value="Genomic_DNA"/>
</dbReference>
<dbReference type="PROSITE" id="PS50878">
    <property type="entry name" value="RT_POL"/>
    <property type="match status" value="1"/>
</dbReference>
<dbReference type="InterPro" id="IPR020847">
    <property type="entry name" value="AP_endonuclease_F1_BS"/>
</dbReference>
<dbReference type="GO" id="GO:0004519">
    <property type="term" value="F:endonuclease activity"/>
    <property type="evidence" value="ECO:0007669"/>
    <property type="project" value="InterPro"/>
</dbReference>
<dbReference type="Proteomes" id="UP000288805">
    <property type="component" value="Unassembled WGS sequence"/>
</dbReference>
<feature type="region of interest" description="Disordered" evidence="1">
    <location>
        <begin position="1461"/>
        <end position="1484"/>
    </location>
</feature>
<evidence type="ECO:0000256" key="1">
    <source>
        <dbReference type="SAM" id="MobiDB-lite"/>
    </source>
</evidence>
<dbReference type="CDD" id="cd01650">
    <property type="entry name" value="RT_nLTR_like"/>
    <property type="match status" value="2"/>
</dbReference>
<dbReference type="PANTHER" id="PTHR33116">
    <property type="entry name" value="REVERSE TRANSCRIPTASE ZINC-BINDING DOMAIN-CONTAINING PROTEIN-RELATED-RELATED"/>
    <property type="match status" value="1"/>
</dbReference>
<organism evidence="3 4">
    <name type="scientific">Vitis vinifera</name>
    <name type="common">Grape</name>
    <dbReference type="NCBI Taxonomy" id="29760"/>
    <lineage>
        <taxon>Eukaryota</taxon>
        <taxon>Viridiplantae</taxon>
        <taxon>Streptophyta</taxon>
        <taxon>Embryophyta</taxon>
        <taxon>Tracheophyta</taxon>
        <taxon>Spermatophyta</taxon>
        <taxon>Magnoliopsida</taxon>
        <taxon>eudicotyledons</taxon>
        <taxon>Gunneridae</taxon>
        <taxon>Pentapetalae</taxon>
        <taxon>rosids</taxon>
        <taxon>Vitales</taxon>
        <taxon>Vitaceae</taxon>
        <taxon>Viteae</taxon>
        <taxon>Vitis</taxon>
    </lineage>
</organism>
<evidence type="ECO:0000313" key="4">
    <source>
        <dbReference type="Proteomes" id="UP000288805"/>
    </source>
</evidence>